<organism evidence="3 4">
    <name type="scientific">Auraticoccus cholistanensis</name>
    <dbReference type="NCBI Taxonomy" id="2656650"/>
    <lineage>
        <taxon>Bacteria</taxon>
        <taxon>Bacillati</taxon>
        <taxon>Actinomycetota</taxon>
        <taxon>Actinomycetes</taxon>
        <taxon>Propionibacteriales</taxon>
        <taxon>Propionibacteriaceae</taxon>
        <taxon>Auraticoccus</taxon>
    </lineage>
</organism>
<feature type="region of interest" description="Disordered" evidence="1">
    <location>
        <begin position="19"/>
        <end position="38"/>
    </location>
</feature>
<dbReference type="AlphaFoldDB" id="A0A6A9US42"/>
<dbReference type="SUPFAM" id="SSF53474">
    <property type="entry name" value="alpha/beta-Hydrolases"/>
    <property type="match status" value="1"/>
</dbReference>
<name>A0A6A9US42_9ACTN</name>
<dbReference type="Proteomes" id="UP000435304">
    <property type="component" value="Unassembled WGS sequence"/>
</dbReference>
<dbReference type="Gene3D" id="3.40.50.1820">
    <property type="entry name" value="alpha/beta hydrolase"/>
    <property type="match status" value="1"/>
</dbReference>
<dbReference type="PANTHER" id="PTHR11614">
    <property type="entry name" value="PHOSPHOLIPASE-RELATED"/>
    <property type="match status" value="1"/>
</dbReference>
<accession>A0A6A9US42</accession>
<protein>
    <submittedName>
        <fullName evidence="3">Alpha/beta fold hydrolase</fullName>
    </submittedName>
</protein>
<evidence type="ECO:0000313" key="4">
    <source>
        <dbReference type="Proteomes" id="UP000435304"/>
    </source>
</evidence>
<proteinExistence type="predicted"/>
<feature type="domain" description="Serine aminopeptidase S33" evidence="2">
    <location>
        <begin position="50"/>
        <end position="251"/>
    </location>
</feature>
<evidence type="ECO:0000256" key="1">
    <source>
        <dbReference type="SAM" id="MobiDB-lite"/>
    </source>
</evidence>
<gene>
    <name evidence="3" type="ORF">GC722_05095</name>
</gene>
<dbReference type="Pfam" id="PF12146">
    <property type="entry name" value="Hydrolase_4"/>
    <property type="match status" value="1"/>
</dbReference>
<dbReference type="EMBL" id="WPCU01000004">
    <property type="protein sequence ID" value="MVA75408.1"/>
    <property type="molecule type" value="Genomic_DNA"/>
</dbReference>
<keyword evidence="4" id="KW-1185">Reference proteome</keyword>
<keyword evidence="3" id="KW-0378">Hydrolase</keyword>
<dbReference type="InterPro" id="IPR022742">
    <property type="entry name" value="Hydrolase_4"/>
</dbReference>
<dbReference type="GO" id="GO:0016787">
    <property type="term" value="F:hydrolase activity"/>
    <property type="evidence" value="ECO:0007669"/>
    <property type="project" value="UniProtKB-KW"/>
</dbReference>
<feature type="region of interest" description="Disordered" evidence="1">
    <location>
        <begin position="324"/>
        <end position="349"/>
    </location>
</feature>
<feature type="compositionally biased region" description="Basic and acidic residues" evidence="1">
    <location>
        <begin position="335"/>
        <end position="349"/>
    </location>
</feature>
<dbReference type="InterPro" id="IPR029058">
    <property type="entry name" value="AB_hydrolase_fold"/>
</dbReference>
<reference evidence="3 4" key="1">
    <citation type="submission" date="2019-12" db="EMBL/GenBank/DDBJ databases">
        <title>Auraticoccus cholistani sp. nov., an actinomycete isolated from soil of Cholistan desert.</title>
        <authorList>
            <person name="Cheema M.T."/>
        </authorList>
    </citation>
    <scope>NUCLEOTIDE SEQUENCE [LARGE SCALE GENOMIC DNA]</scope>
    <source>
        <strain evidence="3 4">F435</strain>
    </source>
</reference>
<dbReference type="InterPro" id="IPR051044">
    <property type="entry name" value="MAG_DAG_Lipase"/>
</dbReference>
<evidence type="ECO:0000259" key="2">
    <source>
        <dbReference type="Pfam" id="PF12146"/>
    </source>
</evidence>
<dbReference type="RefSeq" id="WP_331714399.1">
    <property type="nucleotide sequence ID" value="NZ_WPCU01000004.1"/>
</dbReference>
<evidence type="ECO:0000313" key="3">
    <source>
        <dbReference type="EMBL" id="MVA75408.1"/>
    </source>
</evidence>
<sequence>MATPPGPWRPDVLPGYEARELPLPGAQTAPGEPEDPPTATLVRRVAGRDTDRAVLYVHGWNDYFFQTHLADFLAGLGYAFHAVDLRRYGRSLRPGQLQGWINDLDLYGEELDAALEVIRADHPRVTLMGHSTGGLVGALWADQRPGELDGVVLNSPWLDLQGSAMLRTLGPPILSGLGQRLPTAVLRLPDPGLYARALHVSREGEWSYDLAWKASPAWPVRVGWLRAVLEGHKRVAAGLTIDVPVLVMCSARSDFRRTWQPELRAADIVLDVEQIAQRAVRLGRLVTVVRIDGGMHDLVLSDEPARSTTFTELGRWLNGYLLAPTPEQPTPARPSRIDPRPAAEPPRRG</sequence>
<comment type="caution">
    <text evidence="3">The sequence shown here is derived from an EMBL/GenBank/DDBJ whole genome shotgun (WGS) entry which is preliminary data.</text>
</comment>